<proteinExistence type="predicted"/>
<sequence length="79" mass="9723">MQGEYMKTWHRRWFVLNKQFALKLSTRSETIYVTPTPRRRRKTGFWINSIGRYMVQHSKSFTNNEFVDYDSKQRNMNLN</sequence>
<comment type="caution">
    <text evidence="1">The sequence shown here is derived from an EMBL/GenBank/DDBJ whole genome shotgun (WGS) entry which is preliminary data.</text>
</comment>
<dbReference type="AlphaFoldDB" id="A0A7J0ENY4"/>
<name>A0A7J0ENY4_9ERIC</name>
<reference evidence="1 2" key="1">
    <citation type="submission" date="2019-07" db="EMBL/GenBank/DDBJ databases">
        <title>De Novo Assembly of kiwifruit Actinidia rufa.</title>
        <authorList>
            <person name="Sugita-Konishi S."/>
            <person name="Sato K."/>
            <person name="Mori E."/>
            <person name="Abe Y."/>
            <person name="Kisaki G."/>
            <person name="Hamano K."/>
            <person name="Suezawa K."/>
            <person name="Otani M."/>
            <person name="Fukuda T."/>
            <person name="Manabe T."/>
            <person name="Gomi K."/>
            <person name="Tabuchi M."/>
            <person name="Akimitsu K."/>
            <person name="Kataoka I."/>
        </authorList>
    </citation>
    <scope>NUCLEOTIDE SEQUENCE [LARGE SCALE GENOMIC DNA]</scope>
    <source>
        <strain evidence="2">cv. Fuchu</strain>
    </source>
</reference>
<dbReference type="EMBL" id="BJWL01000005">
    <property type="protein sequence ID" value="GFY87896.1"/>
    <property type="molecule type" value="Genomic_DNA"/>
</dbReference>
<protein>
    <submittedName>
        <fullName evidence="1">Pleckstrin homology (PH) domain superfamily protein</fullName>
    </submittedName>
</protein>
<evidence type="ECO:0000313" key="2">
    <source>
        <dbReference type="Proteomes" id="UP000585474"/>
    </source>
</evidence>
<evidence type="ECO:0000313" key="1">
    <source>
        <dbReference type="EMBL" id="GFY87896.1"/>
    </source>
</evidence>
<keyword evidence="2" id="KW-1185">Reference proteome</keyword>
<dbReference type="OrthoDB" id="185175at2759"/>
<dbReference type="Proteomes" id="UP000585474">
    <property type="component" value="Unassembled WGS sequence"/>
</dbReference>
<accession>A0A7J0ENY4</accession>
<organism evidence="1 2">
    <name type="scientific">Actinidia rufa</name>
    <dbReference type="NCBI Taxonomy" id="165716"/>
    <lineage>
        <taxon>Eukaryota</taxon>
        <taxon>Viridiplantae</taxon>
        <taxon>Streptophyta</taxon>
        <taxon>Embryophyta</taxon>
        <taxon>Tracheophyta</taxon>
        <taxon>Spermatophyta</taxon>
        <taxon>Magnoliopsida</taxon>
        <taxon>eudicotyledons</taxon>
        <taxon>Gunneridae</taxon>
        <taxon>Pentapetalae</taxon>
        <taxon>asterids</taxon>
        <taxon>Ericales</taxon>
        <taxon>Actinidiaceae</taxon>
        <taxon>Actinidia</taxon>
    </lineage>
</organism>
<gene>
    <name evidence="1" type="ORF">Acr_05g0015350</name>
</gene>